<reference evidence="2 3" key="1">
    <citation type="submission" date="2023-12" db="EMBL/GenBank/DDBJ databases">
        <title>the genome sequence of Hyalangium sp. s54d21.</title>
        <authorList>
            <person name="Zhang X."/>
        </authorList>
    </citation>
    <scope>NUCLEOTIDE SEQUENCE [LARGE SCALE GENOMIC DNA]</scope>
    <source>
        <strain evidence="3">s54d21</strain>
    </source>
</reference>
<keyword evidence="1" id="KW-1133">Transmembrane helix</keyword>
<dbReference type="RefSeq" id="WP_321543570.1">
    <property type="nucleotide sequence ID" value="NZ_JAXIVS010000001.1"/>
</dbReference>
<protein>
    <submittedName>
        <fullName evidence="2">MerC domain-containing protein</fullName>
    </submittedName>
</protein>
<evidence type="ECO:0000313" key="2">
    <source>
        <dbReference type="EMBL" id="MDY7224843.1"/>
    </source>
</evidence>
<dbReference type="InterPro" id="IPR004891">
    <property type="entry name" value="Mercury-R_MerC"/>
</dbReference>
<proteinExistence type="predicted"/>
<evidence type="ECO:0000313" key="3">
    <source>
        <dbReference type="Proteomes" id="UP001291309"/>
    </source>
</evidence>
<keyword evidence="1" id="KW-0472">Membrane</keyword>
<evidence type="ECO:0000256" key="1">
    <source>
        <dbReference type="SAM" id="Phobius"/>
    </source>
</evidence>
<accession>A0ABU5GUI2</accession>
<sequence>MLISARPSASWDWVGQALSALCIVHCVALPLMWGLLPSAAAEMLEGEWLHQALIGFVGITALAAFVPGFFLHRRVSVPGLAVLALVLLFGAAFLLPEEHEGFEAFETGLTLGGGALMTCAHWRNRMLCRECCAPPAPPTS</sequence>
<name>A0ABU5GUI2_9BACT</name>
<gene>
    <name evidence="2" type="ORF">SYV04_00555</name>
</gene>
<keyword evidence="1" id="KW-0812">Transmembrane</keyword>
<organism evidence="2 3">
    <name type="scientific">Hyalangium rubrum</name>
    <dbReference type="NCBI Taxonomy" id="3103134"/>
    <lineage>
        <taxon>Bacteria</taxon>
        <taxon>Pseudomonadati</taxon>
        <taxon>Myxococcota</taxon>
        <taxon>Myxococcia</taxon>
        <taxon>Myxococcales</taxon>
        <taxon>Cystobacterineae</taxon>
        <taxon>Archangiaceae</taxon>
        <taxon>Hyalangium</taxon>
    </lineage>
</organism>
<comment type="caution">
    <text evidence="2">The sequence shown here is derived from an EMBL/GenBank/DDBJ whole genome shotgun (WGS) entry which is preliminary data.</text>
</comment>
<dbReference type="Proteomes" id="UP001291309">
    <property type="component" value="Unassembled WGS sequence"/>
</dbReference>
<feature type="transmembrane region" description="Helical" evidence="1">
    <location>
        <begin position="48"/>
        <end position="71"/>
    </location>
</feature>
<feature type="transmembrane region" description="Helical" evidence="1">
    <location>
        <begin position="77"/>
        <end position="95"/>
    </location>
</feature>
<feature type="transmembrane region" description="Helical" evidence="1">
    <location>
        <begin position="13"/>
        <end position="36"/>
    </location>
</feature>
<dbReference type="EMBL" id="JAXIVS010000001">
    <property type="protein sequence ID" value="MDY7224843.1"/>
    <property type="molecule type" value="Genomic_DNA"/>
</dbReference>
<dbReference type="Pfam" id="PF03203">
    <property type="entry name" value="MerC"/>
    <property type="match status" value="1"/>
</dbReference>
<keyword evidence="3" id="KW-1185">Reference proteome</keyword>